<dbReference type="AlphaFoldDB" id="A0A6C0C6C9"/>
<protein>
    <submittedName>
        <fullName evidence="2">Uncharacterized protein</fullName>
    </submittedName>
</protein>
<feature type="transmembrane region" description="Helical" evidence="1">
    <location>
        <begin position="57"/>
        <end position="75"/>
    </location>
</feature>
<keyword evidence="1" id="KW-0472">Membrane</keyword>
<name>A0A6C0C6C9_9ZZZZ</name>
<proteinExistence type="predicted"/>
<sequence length="79" mass="9151">MEVCRMSIYLAYAMAIYCASTMYYLVRTRYIGTPFKDSLTPKQIKIKRESANVRRNIFYQGIAGAAAALFFFQPFKKCI</sequence>
<evidence type="ECO:0000256" key="1">
    <source>
        <dbReference type="SAM" id="Phobius"/>
    </source>
</evidence>
<organism evidence="2">
    <name type="scientific">viral metagenome</name>
    <dbReference type="NCBI Taxonomy" id="1070528"/>
    <lineage>
        <taxon>unclassified sequences</taxon>
        <taxon>metagenomes</taxon>
        <taxon>organismal metagenomes</taxon>
    </lineage>
</organism>
<feature type="transmembrane region" description="Helical" evidence="1">
    <location>
        <begin position="6"/>
        <end position="26"/>
    </location>
</feature>
<dbReference type="EMBL" id="MN739334">
    <property type="protein sequence ID" value="QHS99083.1"/>
    <property type="molecule type" value="Genomic_DNA"/>
</dbReference>
<evidence type="ECO:0000313" key="2">
    <source>
        <dbReference type="EMBL" id="QHS99083.1"/>
    </source>
</evidence>
<keyword evidence="1" id="KW-0812">Transmembrane</keyword>
<accession>A0A6C0C6C9</accession>
<reference evidence="2" key="1">
    <citation type="journal article" date="2020" name="Nature">
        <title>Giant virus diversity and host interactions through global metagenomics.</title>
        <authorList>
            <person name="Schulz F."/>
            <person name="Roux S."/>
            <person name="Paez-Espino D."/>
            <person name="Jungbluth S."/>
            <person name="Walsh D.A."/>
            <person name="Denef V.J."/>
            <person name="McMahon K.D."/>
            <person name="Konstantinidis K.T."/>
            <person name="Eloe-Fadrosh E.A."/>
            <person name="Kyrpides N.C."/>
            <person name="Woyke T."/>
        </authorList>
    </citation>
    <scope>NUCLEOTIDE SEQUENCE</scope>
    <source>
        <strain evidence="2">GVMAG-M-3300020185-33</strain>
    </source>
</reference>
<keyword evidence="1" id="KW-1133">Transmembrane helix</keyword>